<dbReference type="Proteomes" id="UP000789572">
    <property type="component" value="Unassembled WGS sequence"/>
</dbReference>
<comment type="caution">
    <text evidence="3">The sequence shown here is derived from an EMBL/GenBank/DDBJ whole genome shotgun (WGS) entry which is preliminary data.</text>
</comment>
<protein>
    <submittedName>
        <fullName evidence="3">5399_t:CDS:1</fullName>
    </submittedName>
</protein>
<organism evidence="3 4">
    <name type="scientific">Paraglomus occultum</name>
    <dbReference type="NCBI Taxonomy" id="144539"/>
    <lineage>
        <taxon>Eukaryota</taxon>
        <taxon>Fungi</taxon>
        <taxon>Fungi incertae sedis</taxon>
        <taxon>Mucoromycota</taxon>
        <taxon>Glomeromycotina</taxon>
        <taxon>Glomeromycetes</taxon>
        <taxon>Paraglomerales</taxon>
        <taxon>Paraglomeraceae</taxon>
        <taxon>Paraglomus</taxon>
    </lineage>
</organism>
<feature type="transmembrane region" description="Helical" evidence="2">
    <location>
        <begin position="27"/>
        <end position="55"/>
    </location>
</feature>
<dbReference type="AlphaFoldDB" id="A0A9N9B018"/>
<keyword evidence="2" id="KW-1133">Transmembrane helix</keyword>
<dbReference type="EMBL" id="CAJVPJ010000711">
    <property type="protein sequence ID" value="CAG8550929.1"/>
    <property type="molecule type" value="Genomic_DNA"/>
</dbReference>
<feature type="transmembrane region" description="Helical" evidence="2">
    <location>
        <begin position="170"/>
        <end position="189"/>
    </location>
</feature>
<evidence type="ECO:0000313" key="3">
    <source>
        <dbReference type="EMBL" id="CAG8550929.1"/>
    </source>
</evidence>
<name>A0A9N9B018_9GLOM</name>
<feature type="region of interest" description="Disordered" evidence="1">
    <location>
        <begin position="116"/>
        <end position="137"/>
    </location>
</feature>
<evidence type="ECO:0000256" key="2">
    <source>
        <dbReference type="SAM" id="Phobius"/>
    </source>
</evidence>
<feature type="transmembrane region" description="Helical" evidence="2">
    <location>
        <begin position="67"/>
        <end position="86"/>
    </location>
</feature>
<accession>A0A9N9B018</accession>
<gene>
    <name evidence="3" type="ORF">POCULU_LOCUS5016</name>
</gene>
<keyword evidence="4" id="KW-1185">Reference proteome</keyword>
<keyword evidence="2" id="KW-0812">Transmembrane</keyword>
<dbReference type="OrthoDB" id="2396694at2759"/>
<evidence type="ECO:0000256" key="1">
    <source>
        <dbReference type="SAM" id="MobiDB-lite"/>
    </source>
</evidence>
<evidence type="ECO:0000313" key="4">
    <source>
        <dbReference type="Proteomes" id="UP000789572"/>
    </source>
</evidence>
<sequence length="197" mass="21826">MVYTYTTNVNKDEVDLKRGAYCYGLPYGYFGLICWGLSILAIALTYANITLFTFWRGCRPYYKSQSGWMALVAATMTLGPTIYTCYHCSGDYTVMLLAIGQLTPWGFKMLNDGARGSQTTKAPPSPHGKSSSAQSVNTYPGSDYDGYAYDQADQADTEKPTDADKSRDKAYIILGVRIYFLLKLLAIGVESLKPELD</sequence>
<reference evidence="3" key="1">
    <citation type="submission" date="2021-06" db="EMBL/GenBank/DDBJ databases">
        <authorList>
            <person name="Kallberg Y."/>
            <person name="Tangrot J."/>
            <person name="Rosling A."/>
        </authorList>
    </citation>
    <scope>NUCLEOTIDE SEQUENCE</scope>
    <source>
        <strain evidence="3">IA702</strain>
    </source>
</reference>
<proteinExistence type="predicted"/>
<keyword evidence="2" id="KW-0472">Membrane</keyword>